<reference evidence="2 3" key="1">
    <citation type="submission" date="2015-09" db="EMBL/GenBank/DDBJ databases">
        <title>Trachymyrmex cornetzi WGS genome.</title>
        <authorList>
            <person name="Nygaard S."/>
            <person name="Hu H."/>
            <person name="Boomsma J."/>
            <person name="Zhang G."/>
        </authorList>
    </citation>
    <scope>NUCLEOTIDE SEQUENCE [LARGE SCALE GENOMIC DNA]</scope>
    <source>
        <strain evidence="2">Tcor2-1</strain>
        <tissue evidence="2">Whole body</tissue>
    </source>
</reference>
<evidence type="ECO:0000313" key="2">
    <source>
        <dbReference type="EMBL" id="KYN15354.1"/>
    </source>
</evidence>
<dbReference type="InterPro" id="IPR001315">
    <property type="entry name" value="CARD"/>
</dbReference>
<dbReference type="PROSITE" id="PS50209">
    <property type="entry name" value="CARD"/>
    <property type="match status" value="1"/>
</dbReference>
<dbReference type="InterPro" id="IPR011029">
    <property type="entry name" value="DEATH-like_dom_sf"/>
</dbReference>
<evidence type="ECO:0000259" key="1">
    <source>
        <dbReference type="PROSITE" id="PS50209"/>
    </source>
</evidence>
<dbReference type="EMBL" id="KQ980581">
    <property type="protein sequence ID" value="KYN15354.1"/>
    <property type="molecule type" value="Genomic_DNA"/>
</dbReference>
<organism evidence="2 3">
    <name type="scientific">Trachymyrmex cornetzi</name>
    <dbReference type="NCBI Taxonomy" id="471704"/>
    <lineage>
        <taxon>Eukaryota</taxon>
        <taxon>Metazoa</taxon>
        <taxon>Ecdysozoa</taxon>
        <taxon>Arthropoda</taxon>
        <taxon>Hexapoda</taxon>
        <taxon>Insecta</taxon>
        <taxon>Pterygota</taxon>
        <taxon>Neoptera</taxon>
        <taxon>Endopterygota</taxon>
        <taxon>Hymenoptera</taxon>
        <taxon>Apocrita</taxon>
        <taxon>Aculeata</taxon>
        <taxon>Formicoidea</taxon>
        <taxon>Formicidae</taxon>
        <taxon>Myrmicinae</taxon>
        <taxon>Trachymyrmex</taxon>
    </lineage>
</organism>
<dbReference type="Proteomes" id="UP000078492">
    <property type="component" value="Unassembled WGS sequence"/>
</dbReference>
<dbReference type="SUPFAM" id="SSF47986">
    <property type="entry name" value="DEATH domain"/>
    <property type="match status" value="1"/>
</dbReference>
<dbReference type="Gene3D" id="1.10.533.10">
    <property type="entry name" value="Death Domain, Fas"/>
    <property type="match status" value="1"/>
</dbReference>
<keyword evidence="3" id="KW-1185">Reference proteome</keyword>
<proteinExistence type="predicted"/>
<feature type="domain" description="CARD" evidence="1">
    <location>
        <begin position="1"/>
        <end position="62"/>
    </location>
</feature>
<dbReference type="STRING" id="471704.A0A195DS58"/>
<name>A0A195DS58_9HYME</name>
<dbReference type="GO" id="GO:0042981">
    <property type="term" value="P:regulation of apoptotic process"/>
    <property type="evidence" value="ECO:0007669"/>
    <property type="project" value="InterPro"/>
</dbReference>
<accession>A0A195DS58</accession>
<dbReference type="AlphaFoldDB" id="A0A195DS58"/>
<evidence type="ECO:0000313" key="3">
    <source>
        <dbReference type="Proteomes" id="UP000078492"/>
    </source>
</evidence>
<gene>
    <name evidence="2" type="ORF">ALC57_12403</name>
</gene>
<protein>
    <recommendedName>
        <fullName evidence="1">CARD domain-containing protein</fullName>
    </recommendedName>
</protein>
<sequence>MEKLHKDILIRLRKNVIDDLDVDNDIIQPLRNEYILTEDHIKNIYIGATKEERAAKLLDILPLYQRQQAALEAAKMIPSDAAH</sequence>